<keyword evidence="3 6" id="KW-0812">Transmembrane</keyword>
<evidence type="ECO:0000259" key="7">
    <source>
        <dbReference type="Pfam" id="PF00999"/>
    </source>
</evidence>
<feature type="transmembrane region" description="Helical" evidence="6">
    <location>
        <begin position="66"/>
        <end position="84"/>
    </location>
</feature>
<reference evidence="8 9" key="1">
    <citation type="journal article" date="2022" name="Allergy">
        <title>Genome assembly and annotation of Periplaneta americana reveal a comprehensive cockroach allergen profile.</title>
        <authorList>
            <person name="Wang L."/>
            <person name="Xiong Q."/>
            <person name="Saelim N."/>
            <person name="Wang L."/>
            <person name="Nong W."/>
            <person name="Wan A.T."/>
            <person name="Shi M."/>
            <person name="Liu X."/>
            <person name="Cao Q."/>
            <person name="Hui J.H.L."/>
            <person name="Sookrung N."/>
            <person name="Leung T.F."/>
            <person name="Tungtrongchitr A."/>
            <person name="Tsui S.K.W."/>
        </authorList>
    </citation>
    <scope>NUCLEOTIDE SEQUENCE [LARGE SCALE GENOMIC DNA]</scope>
    <source>
        <strain evidence="8">PWHHKU_190912</strain>
    </source>
</reference>
<feature type="transmembrane region" description="Helical" evidence="6">
    <location>
        <begin position="203"/>
        <end position="227"/>
    </location>
</feature>
<dbReference type="InterPro" id="IPR038770">
    <property type="entry name" value="Na+/solute_symporter_sf"/>
</dbReference>
<dbReference type="PANTHER" id="PTHR31102">
    <property type="match status" value="1"/>
</dbReference>
<dbReference type="Pfam" id="PF00999">
    <property type="entry name" value="Na_H_Exchanger"/>
    <property type="match status" value="1"/>
</dbReference>
<evidence type="ECO:0000313" key="8">
    <source>
        <dbReference type="EMBL" id="KAJ4439351.1"/>
    </source>
</evidence>
<feature type="transmembrane region" description="Helical" evidence="6">
    <location>
        <begin position="391"/>
        <end position="414"/>
    </location>
</feature>
<keyword evidence="5 6" id="KW-0472">Membrane</keyword>
<comment type="similarity">
    <text evidence="2">Belongs to the monovalent cation:proton antiporter 1 (CPA1) transporter (TC 2.A.36) family.</text>
</comment>
<feature type="transmembrane region" description="Helical" evidence="6">
    <location>
        <begin position="274"/>
        <end position="296"/>
    </location>
</feature>
<feature type="domain" description="Cation/H+ exchanger transmembrane" evidence="7">
    <location>
        <begin position="101"/>
        <end position="435"/>
    </location>
</feature>
<feature type="transmembrane region" description="Helical" evidence="6">
    <location>
        <begin position="96"/>
        <end position="128"/>
    </location>
</feature>
<dbReference type="PANTHER" id="PTHR31102:SF1">
    <property type="entry name" value="CATION_H+ EXCHANGER DOMAIN-CONTAINING PROTEIN"/>
    <property type="match status" value="1"/>
</dbReference>
<evidence type="ECO:0000256" key="5">
    <source>
        <dbReference type="ARBA" id="ARBA00023136"/>
    </source>
</evidence>
<feature type="transmembrane region" description="Helical" evidence="6">
    <location>
        <begin position="363"/>
        <end position="385"/>
    </location>
</feature>
<evidence type="ECO:0000256" key="3">
    <source>
        <dbReference type="ARBA" id="ARBA00022692"/>
    </source>
</evidence>
<keyword evidence="9" id="KW-1185">Reference proteome</keyword>
<dbReference type="EMBL" id="JAJSOF020000017">
    <property type="protein sequence ID" value="KAJ4439351.1"/>
    <property type="molecule type" value="Genomic_DNA"/>
</dbReference>
<evidence type="ECO:0000256" key="4">
    <source>
        <dbReference type="ARBA" id="ARBA00022989"/>
    </source>
</evidence>
<proteinExistence type="inferred from homology"/>
<comment type="subcellular location">
    <subcellularLocation>
        <location evidence="1">Membrane</location>
        <topology evidence="1">Multi-pass membrane protein</topology>
    </subcellularLocation>
</comment>
<organism evidence="8 9">
    <name type="scientific">Periplaneta americana</name>
    <name type="common">American cockroach</name>
    <name type="synonym">Blatta americana</name>
    <dbReference type="NCBI Taxonomy" id="6978"/>
    <lineage>
        <taxon>Eukaryota</taxon>
        <taxon>Metazoa</taxon>
        <taxon>Ecdysozoa</taxon>
        <taxon>Arthropoda</taxon>
        <taxon>Hexapoda</taxon>
        <taxon>Insecta</taxon>
        <taxon>Pterygota</taxon>
        <taxon>Neoptera</taxon>
        <taxon>Polyneoptera</taxon>
        <taxon>Dictyoptera</taxon>
        <taxon>Blattodea</taxon>
        <taxon>Blattoidea</taxon>
        <taxon>Blattidae</taxon>
        <taxon>Blattinae</taxon>
        <taxon>Periplaneta</taxon>
    </lineage>
</organism>
<dbReference type="Proteomes" id="UP001148838">
    <property type="component" value="Unassembled WGS sequence"/>
</dbReference>
<comment type="caution">
    <text evidence="8">The sequence shown here is derived from an EMBL/GenBank/DDBJ whole genome shotgun (WGS) entry which is preliminary data.</text>
</comment>
<dbReference type="InterPro" id="IPR006153">
    <property type="entry name" value="Cation/H_exchanger_TM"/>
</dbReference>
<accession>A0ABQ8T040</accession>
<evidence type="ECO:0000256" key="1">
    <source>
        <dbReference type="ARBA" id="ARBA00004141"/>
    </source>
</evidence>
<feature type="transmembrane region" description="Helical" evidence="6">
    <location>
        <begin position="239"/>
        <end position="262"/>
    </location>
</feature>
<evidence type="ECO:0000313" key="9">
    <source>
        <dbReference type="Proteomes" id="UP001148838"/>
    </source>
</evidence>
<evidence type="ECO:0000256" key="2">
    <source>
        <dbReference type="ARBA" id="ARBA00007367"/>
    </source>
</evidence>
<sequence length="531" mass="56036">MLNRVGYKGHPCRTSLPIPLPSDNYSPILTLTCFTSSNVLPSSSRFQRCVMRVLSHPWCIRVSRPLALWVLGLMLWGLAAAKLGPMAGPDGQLFRIGLLGVVAHLVGFAVGLTGLPPLLGMMVAGVILRNVDVVVVTGPYLDVASAIREMALVVILIRAGLELDPIALKRLGGMVLRIAICPAVVEAVCVAAITNILLDLPWIWGSLLGAVLAAVSPEVVIPLLFTLQTKGNYGKSKGIPTIVIAAASFDDVVAISAFGVLLSIATSTGDITSKIIQCPVGLVIGICCGLGLGLFLRYIPRQDDNLVTTLRTLLLAAAGLFLVFGSAAVGYEGAGPLACIMASFFASNGWAPKEKHTVEKNFALLYTIFQPLQFGLIGIEINVNVLEGRTVGLGIASLLASLAARIAASIAVAAGGNLNLKEKLFISFAWFPKATVQPTQGINTKLFSPLQAALGPVALDIVRKMQLQEFEKYANIVLIVAVLSILITAPVGAILISYLGPRLLEKEKDESCTAPGDQQLNNISGEGILPI</sequence>
<protein>
    <recommendedName>
        <fullName evidence="7">Cation/H+ exchanger transmembrane domain-containing protein</fullName>
    </recommendedName>
</protein>
<feature type="transmembrane region" description="Helical" evidence="6">
    <location>
        <begin position="308"/>
        <end position="328"/>
    </location>
</feature>
<dbReference type="Gene3D" id="1.20.1530.20">
    <property type="match status" value="1"/>
</dbReference>
<dbReference type="InterPro" id="IPR051843">
    <property type="entry name" value="CPA1_transporter"/>
</dbReference>
<evidence type="ECO:0000256" key="6">
    <source>
        <dbReference type="SAM" id="Phobius"/>
    </source>
</evidence>
<keyword evidence="4 6" id="KW-1133">Transmembrane helix</keyword>
<feature type="transmembrane region" description="Helical" evidence="6">
    <location>
        <begin position="473"/>
        <end position="499"/>
    </location>
</feature>
<gene>
    <name evidence="8" type="ORF">ANN_07473</name>
</gene>
<name>A0ABQ8T040_PERAM</name>
<feature type="transmembrane region" description="Helical" evidence="6">
    <location>
        <begin position="173"/>
        <end position="197"/>
    </location>
</feature>